<accession>A0A1E8Q7N1</accession>
<sequence length="115" mass="12193">MSALIHLSRHAVAGDLEPAGRRAGADSGDPQVRLLPVASGSEAQVGIWECEPGGWPVVDRPDTETCYIISGAARLTDDATGRVIDVGPGDVLVLPPGWTGRWDVVETIRKAYTVF</sequence>
<comment type="caution">
    <text evidence="2">The sequence shown here is derived from an EMBL/GenBank/DDBJ whole genome shotgun (WGS) entry which is preliminary data.</text>
</comment>
<reference evidence="2 3" key="1">
    <citation type="submission" date="2016-09" db="EMBL/GenBank/DDBJ databases">
        <title>genome sequence of Mycobacterium sp. 739 SCH.</title>
        <authorList>
            <person name="Greninger A.L."/>
            <person name="Qin X."/>
            <person name="Jerome K."/>
            <person name="Vora S."/>
            <person name="Quinn K."/>
        </authorList>
    </citation>
    <scope>NUCLEOTIDE SEQUENCE [LARGE SCALE GENOMIC DNA]</scope>
    <source>
        <strain evidence="2 3">SCH</strain>
    </source>
</reference>
<evidence type="ECO:0000313" key="2">
    <source>
        <dbReference type="EMBL" id="OFJ54465.1"/>
    </source>
</evidence>
<evidence type="ECO:0000313" key="3">
    <source>
        <dbReference type="Proteomes" id="UP000178953"/>
    </source>
</evidence>
<dbReference type="PANTHER" id="PTHR40943">
    <property type="entry name" value="CYTOPLASMIC PROTEIN-RELATED"/>
    <property type="match status" value="1"/>
</dbReference>
<dbReference type="RefSeq" id="WP_070352347.1">
    <property type="nucleotide sequence ID" value="NZ_CP043474.1"/>
</dbReference>
<dbReference type="OrthoDB" id="9799053at2"/>
<name>A0A1E8Q7N1_9MYCO</name>
<dbReference type="SUPFAM" id="SSF51182">
    <property type="entry name" value="RmlC-like cupins"/>
    <property type="match status" value="1"/>
</dbReference>
<keyword evidence="3" id="KW-1185">Reference proteome</keyword>
<evidence type="ECO:0000259" key="1">
    <source>
        <dbReference type="Pfam" id="PF05899"/>
    </source>
</evidence>
<dbReference type="Proteomes" id="UP000178953">
    <property type="component" value="Unassembled WGS sequence"/>
</dbReference>
<proteinExistence type="predicted"/>
<dbReference type="InterPro" id="IPR014710">
    <property type="entry name" value="RmlC-like_jellyroll"/>
</dbReference>
<dbReference type="Gene3D" id="2.60.120.10">
    <property type="entry name" value="Jelly Rolls"/>
    <property type="match status" value="1"/>
</dbReference>
<gene>
    <name evidence="2" type="ORF">BEL07_06865</name>
</gene>
<dbReference type="CDD" id="cd02227">
    <property type="entry name" value="cupin_TM1112-like"/>
    <property type="match status" value="1"/>
</dbReference>
<organism evidence="2 3">
    <name type="scientific">Mycolicibacterium grossiae</name>
    <dbReference type="NCBI Taxonomy" id="1552759"/>
    <lineage>
        <taxon>Bacteria</taxon>
        <taxon>Bacillati</taxon>
        <taxon>Actinomycetota</taxon>
        <taxon>Actinomycetes</taxon>
        <taxon>Mycobacteriales</taxon>
        <taxon>Mycobacteriaceae</taxon>
        <taxon>Mycolicibacterium</taxon>
    </lineage>
</organism>
<dbReference type="InterPro" id="IPR008579">
    <property type="entry name" value="UGlyAH_Cupin_dom"/>
</dbReference>
<dbReference type="Pfam" id="PF05899">
    <property type="entry name" value="Cupin_3"/>
    <property type="match status" value="1"/>
</dbReference>
<feature type="domain" description="(S)-ureidoglycine aminohydrolase cupin" evidence="1">
    <location>
        <begin position="42"/>
        <end position="112"/>
    </location>
</feature>
<protein>
    <recommendedName>
        <fullName evidence="1">(S)-ureidoglycine aminohydrolase cupin domain-containing protein</fullName>
    </recommendedName>
</protein>
<dbReference type="EMBL" id="MCHX01000012">
    <property type="protein sequence ID" value="OFJ54465.1"/>
    <property type="molecule type" value="Genomic_DNA"/>
</dbReference>
<dbReference type="AlphaFoldDB" id="A0A1E8Q7N1"/>
<dbReference type="PANTHER" id="PTHR40943:SF1">
    <property type="entry name" value="CYTOPLASMIC PROTEIN"/>
    <property type="match status" value="1"/>
</dbReference>
<dbReference type="InterPro" id="IPR011051">
    <property type="entry name" value="RmlC_Cupin_sf"/>
</dbReference>